<dbReference type="STRING" id="1137991.SAMN05660642_01125"/>
<evidence type="ECO:0000313" key="3">
    <source>
        <dbReference type="Proteomes" id="UP000198680"/>
    </source>
</evidence>
<accession>A0A1G9NPZ4</accession>
<gene>
    <name evidence="2" type="ORF">SAMN05660642_01125</name>
</gene>
<name>A0A1G9NPZ4_9ACTN</name>
<dbReference type="EMBL" id="FNHE01000002">
    <property type="protein sequence ID" value="SDL88373.1"/>
    <property type="molecule type" value="Genomic_DNA"/>
</dbReference>
<sequence>MVEVDRVFQEQDPQGTPAALLDGRPVHSSACTTPGRWEDVLHG</sequence>
<reference evidence="3" key="1">
    <citation type="submission" date="2016-10" db="EMBL/GenBank/DDBJ databases">
        <authorList>
            <person name="Varghese N."/>
            <person name="Submissions S."/>
        </authorList>
    </citation>
    <scope>NUCLEOTIDE SEQUENCE [LARGE SCALE GENOMIC DNA]</scope>
    <source>
        <strain evidence="3">DSM 45419</strain>
    </source>
</reference>
<protein>
    <submittedName>
        <fullName evidence="2">Uncharacterized protein</fullName>
    </submittedName>
</protein>
<evidence type="ECO:0000256" key="1">
    <source>
        <dbReference type="SAM" id="MobiDB-lite"/>
    </source>
</evidence>
<keyword evidence="3" id="KW-1185">Reference proteome</keyword>
<dbReference type="AlphaFoldDB" id="A0A1G9NPZ4"/>
<evidence type="ECO:0000313" key="2">
    <source>
        <dbReference type="EMBL" id="SDL88373.1"/>
    </source>
</evidence>
<proteinExistence type="predicted"/>
<feature type="region of interest" description="Disordered" evidence="1">
    <location>
        <begin position="1"/>
        <end position="43"/>
    </location>
</feature>
<organism evidence="2 3">
    <name type="scientific">Geodermatophilus siccatus</name>
    <dbReference type="NCBI Taxonomy" id="1137991"/>
    <lineage>
        <taxon>Bacteria</taxon>
        <taxon>Bacillati</taxon>
        <taxon>Actinomycetota</taxon>
        <taxon>Actinomycetes</taxon>
        <taxon>Geodermatophilales</taxon>
        <taxon>Geodermatophilaceae</taxon>
        <taxon>Geodermatophilus</taxon>
    </lineage>
</organism>
<dbReference type="Proteomes" id="UP000198680">
    <property type="component" value="Unassembled WGS sequence"/>
</dbReference>